<organism evidence="9 10">
    <name type="scientific">Clostridium oryzae</name>
    <dbReference type="NCBI Taxonomy" id="1450648"/>
    <lineage>
        <taxon>Bacteria</taxon>
        <taxon>Bacillati</taxon>
        <taxon>Bacillota</taxon>
        <taxon>Clostridia</taxon>
        <taxon>Eubacteriales</taxon>
        <taxon>Clostridiaceae</taxon>
        <taxon>Clostridium</taxon>
    </lineage>
</organism>
<feature type="transmembrane region" description="Helical" evidence="7">
    <location>
        <begin position="222"/>
        <end position="242"/>
    </location>
</feature>
<evidence type="ECO:0000256" key="6">
    <source>
        <dbReference type="ARBA" id="ARBA00023136"/>
    </source>
</evidence>
<keyword evidence="2 7" id="KW-0813">Transport</keyword>
<dbReference type="PANTHER" id="PTHR43227">
    <property type="entry name" value="BLL4140 PROTEIN"/>
    <property type="match status" value="1"/>
</dbReference>
<dbReference type="AlphaFoldDB" id="A0A1V4IMR1"/>
<dbReference type="STRING" id="1450648.CLORY_23980"/>
<protein>
    <submittedName>
        <fullName evidence="9">Putative multiple-sugar transport system permease YteP</fullName>
    </submittedName>
</protein>
<feature type="transmembrane region" description="Helical" evidence="7">
    <location>
        <begin position="30"/>
        <end position="56"/>
    </location>
</feature>
<dbReference type="InterPro" id="IPR000515">
    <property type="entry name" value="MetI-like"/>
</dbReference>
<dbReference type="PANTHER" id="PTHR43227:SF11">
    <property type="entry name" value="BLL4140 PROTEIN"/>
    <property type="match status" value="1"/>
</dbReference>
<accession>A0A1V4IMR1</accession>
<dbReference type="OrthoDB" id="384651at2"/>
<feature type="domain" description="ABC transmembrane type-1" evidence="8">
    <location>
        <begin position="89"/>
        <end position="303"/>
    </location>
</feature>
<proteinExistence type="inferred from homology"/>
<evidence type="ECO:0000313" key="9">
    <source>
        <dbReference type="EMBL" id="OPJ61186.1"/>
    </source>
</evidence>
<name>A0A1V4IMR1_9CLOT</name>
<reference evidence="9 10" key="1">
    <citation type="submission" date="2017-03" db="EMBL/GenBank/DDBJ databases">
        <title>Genome sequence of Clostridium oryzae DSM 28571.</title>
        <authorList>
            <person name="Poehlein A."/>
            <person name="Daniel R."/>
        </authorList>
    </citation>
    <scope>NUCLEOTIDE SEQUENCE [LARGE SCALE GENOMIC DNA]</scope>
    <source>
        <strain evidence="9 10">DSM 28571</strain>
    </source>
</reference>
<dbReference type="Proteomes" id="UP000190080">
    <property type="component" value="Unassembled WGS sequence"/>
</dbReference>
<keyword evidence="5 7" id="KW-1133">Transmembrane helix</keyword>
<feature type="transmembrane region" description="Helical" evidence="7">
    <location>
        <begin position="175"/>
        <end position="201"/>
    </location>
</feature>
<evidence type="ECO:0000256" key="4">
    <source>
        <dbReference type="ARBA" id="ARBA00022692"/>
    </source>
</evidence>
<feature type="transmembrane region" description="Helical" evidence="7">
    <location>
        <begin position="282"/>
        <end position="307"/>
    </location>
</feature>
<dbReference type="InterPro" id="IPR050809">
    <property type="entry name" value="UgpAE/MalFG_permease"/>
</dbReference>
<feature type="transmembrane region" description="Helical" evidence="7">
    <location>
        <begin position="88"/>
        <end position="114"/>
    </location>
</feature>
<gene>
    <name evidence="9" type="primary">yteP_12</name>
    <name evidence="9" type="ORF">CLORY_23980</name>
</gene>
<keyword evidence="3" id="KW-1003">Cell membrane</keyword>
<dbReference type="EMBL" id="MZGV01000024">
    <property type="protein sequence ID" value="OPJ61186.1"/>
    <property type="molecule type" value="Genomic_DNA"/>
</dbReference>
<evidence type="ECO:0000256" key="3">
    <source>
        <dbReference type="ARBA" id="ARBA00022475"/>
    </source>
</evidence>
<evidence type="ECO:0000259" key="8">
    <source>
        <dbReference type="PROSITE" id="PS50928"/>
    </source>
</evidence>
<dbReference type="CDD" id="cd06261">
    <property type="entry name" value="TM_PBP2"/>
    <property type="match status" value="1"/>
</dbReference>
<dbReference type="Pfam" id="PF00528">
    <property type="entry name" value="BPD_transp_1"/>
    <property type="match status" value="1"/>
</dbReference>
<evidence type="ECO:0000256" key="5">
    <source>
        <dbReference type="ARBA" id="ARBA00022989"/>
    </source>
</evidence>
<dbReference type="InterPro" id="IPR035906">
    <property type="entry name" value="MetI-like_sf"/>
</dbReference>
<keyword evidence="4 7" id="KW-0812">Transmembrane</keyword>
<comment type="similarity">
    <text evidence="7">Belongs to the binding-protein-dependent transport system permease family.</text>
</comment>
<dbReference type="RefSeq" id="WP_079424699.1">
    <property type="nucleotide sequence ID" value="NZ_MZGV01000024.1"/>
</dbReference>
<keyword evidence="9" id="KW-0762">Sugar transport</keyword>
<comment type="caution">
    <text evidence="9">The sequence shown here is derived from an EMBL/GenBank/DDBJ whole genome shotgun (WGS) entry which is preliminary data.</text>
</comment>
<dbReference type="SUPFAM" id="SSF161098">
    <property type="entry name" value="MetI-like"/>
    <property type="match status" value="1"/>
</dbReference>
<comment type="subcellular location">
    <subcellularLocation>
        <location evidence="1 7">Cell membrane</location>
        <topology evidence="1 7">Multi-pass membrane protein</topology>
    </subcellularLocation>
</comment>
<keyword evidence="10" id="KW-1185">Reference proteome</keyword>
<dbReference type="GO" id="GO:0055085">
    <property type="term" value="P:transmembrane transport"/>
    <property type="evidence" value="ECO:0007669"/>
    <property type="project" value="InterPro"/>
</dbReference>
<feature type="transmembrane region" description="Helical" evidence="7">
    <location>
        <begin position="135"/>
        <end position="155"/>
    </location>
</feature>
<evidence type="ECO:0000256" key="7">
    <source>
        <dbReference type="RuleBase" id="RU363032"/>
    </source>
</evidence>
<dbReference type="Gene3D" id="1.10.3720.10">
    <property type="entry name" value="MetI-like"/>
    <property type="match status" value="1"/>
</dbReference>
<keyword evidence="6 7" id="KW-0472">Membrane</keyword>
<evidence type="ECO:0000256" key="2">
    <source>
        <dbReference type="ARBA" id="ARBA00022448"/>
    </source>
</evidence>
<dbReference type="GO" id="GO:0005886">
    <property type="term" value="C:plasma membrane"/>
    <property type="evidence" value="ECO:0007669"/>
    <property type="project" value="UniProtKB-SubCell"/>
</dbReference>
<evidence type="ECO:0000256" key="1">
    <source>
        <dbReference type="ARBA" id="ARBA00004651"/>
    </source>
</evidence>
<sequence>MSQVVIKGSLTKKKKAGDSWKKDLLKNWRLHVLLLPGIIFTIIFAYIPMGGIVIAFQDYKPWLGIFKSKWVGLEHFYAIFQFQESRQAIINTLIIATLKIIFGLIVPIIMALLLNEVRKIGIKRTMQTLVYLPHFLSWVTVAGMMIDILSLDGIVNKMLNSLGMHSVFFLGEPSLFRPVVVISDIWKSFGFGMIVYLATIAGIDPSYYEAAEMDGANRFKQTIYVTIPCMLPMIIVIATLQLGNVLNAGFDQIFNLYNPLVYSTGDIIDTYVYRASLLSGQYSFGTAVGLFKSAVSLILIVISYRLAYKYGDYKIF</sequence>
<dbReference type="PROSITE" id="PS50928">
    <property type="entry name" value="ABC_TM1"/>
    <property type="match status" value="1"/>
</dbReference>
<evidence type="ECO:0000313" key="10">
    <source>
        <dbReference type="Proteomes" id="UP000190080"/>
    </source>
</evidence>